<dbReference type="Pfam" id="PF13604">
    <property type="entry name" value="AAA_30"/>
    <property type="match status" value="1"/>
</dbReference>
<feature type="domain" description="AAA+ ATPase" evidence="2">
    <location>
        <begin position="543"/>
        <end position="695"/>
    </location>
</feature>
<name>A0A1I1ALS4_9ACTN</name>
<dbReference type="SUPFAM" id="SSF52540">
    <property type="entry name" value="P-loop containing nucleoside triphosphate hydrolases"/>
    <property type="match status" value="2"/>
</dbReference>
<dbReference type="SUPFAM" id="SSF55464">
    <property type="entry name" value="Origin of replication-binding domain, RBD-like"/>
    <property type="match status" value="1"/>
</dbReference>
<dbReference type="InterPro" id="IPR003593">
    <property type="entry name" value="AAA+_ATPase"/>
</dbReference>
<dbReference type="Pfam" id="PF08751">
    <property type="entry name" value="TrwC"/>
    <property type="match status" value="1"/>
</dbReference>
<feature type="region of interest" description="Disordered" evidence="1">
    <location>
        <begin position="1154"/>
        <end position="1176"/>
    </location>
</feature>
<dbReference type="RefSeq" id="WP_198554302.1">
    <property type="nucleotide sequence ID" value="NZ_FOKC01000009.1"/>
</dbReference>
<dbReference type="InterPro" id="IPR014862">
    <property type="entry name" value="TrwC"/>
</dbReference>
<evidence type="ECO:0000256" key="1">
    <source>
        <dbReference type="SAM" id="MobiDB-lite"/>
    </source>
</evidence>
<feature type="compositionally biased region" description="Basic and acidic residues" evidence="1">
    <location>
        <begin position="1167"/>
        <end position="1176"/>
    </location>
</feature>
<dbReference type="SMART" id="SM00382">
    <property type="entry name" value="AAA"/>
    <property type="match status" value="1"/>
</dbReference>
<accession>A0A1I1ALS4</accession>
<dbReference type="InterPro" id="IPR027417">
    <property type="entry name" value="P-loop_NTPase"/>
</dbReference>
<dbReference type="STRING" id="748909.SAMN05192575_109136"/>
<gene>
    <name evidence="3" type="ORF">SAMN05192575_109136</name>
</gene>
<dbReference type="CDD" id="cd18809">
    <property type="entry name" value="SF1_C_RecD"/>
    <property type="match status" value="1"/>
</dbReference>
<sequence length="1176" mass="128762">MTVSMRVMSAGRGYDYLLKSVVRRDRDMGGFTPLTRYYTEEGTPPGRWLGSGLHALGGGEIKRGDEVTPQQLALLLGSGRDPVTGESLGRAFPEYDAAKARVATRVANLPLDLSEEQRREATATIAHEEVAAGTRRAVAGYDFTFSVPKSVSALWGVADEGTQALILEAHHQALYEVVAFLEREVATTRRGVAAGDGAVAQADIVGIVATAYDHWDSRLGDPQLHTHVVISNKVRTAEDGRWRSLDGRPLHAAVVALSAHYNAVLADRMTRTFGIEWEQRDRGKNHNAAWELEPVPESLIREFSSRSRMVDEETDRLIDEYVARRGRRPSATRIIELRAGATLSTRPEKVIRSLFDLTTEWRERAHPILGASAAEWARRVTAGPVASPTLQADDIPLNVVAEVGISVVGAVSEKRSTWRHWNLWAEASRQTMGWRFASVEDREAVIGMVVDAAKGESQSLTPPELAISPEVFRREDDSTVFRPRHSVVFTSEELLAAEDRLLARSTDLTGPSVSLDVLERVGRRQRRLSAEQVETLARIAASGRQIDLLVGPAGAGKTTAMHALKTAWTEEHGRGSVVGLAPSAVAAHVLAEDLGIGCENTAKWLHEYERGRAQFRHGQLVIIDEATLAGTLALDRLATLAAEAGAKVLLVGDWAQLQSVEAGGAFTILAAARPDTPELTEVHRFTNEWEKTASLDLRFGRTEVIGTYVRHDRVREGTTDEMMDAAYLAWSDDVRSGRAAILVAEATETVKYLNTRARADRIAGGDPAGSIEVNLAEGTRASTGDLVITRSNDRRLSTMRGGWVRNGDRWRVTNVNKDGSMTVQRLDAKGESVTLPAAYVAEHVDLGYAVTAHRAQGLTVETSHVVVSCATTRENLYVSMTRGREANIAYVALDKPDEVHAPPESDEVNARTVLYGVLKHSGAELSAHQMIVEEQEKWSSIAQLAAEYETIAAVAQRDRWVGLVRNCGLTDEQVDSVLGSDSFGPLTAELRRAEANRHDVDRLLPVLVGRRSFEDADDVGAVLISRLRKTSPPKDGKCRAEPRHIVGLVPMAVGPISSEMMTALTERHTLMESRAAALAFNAVEADAPWLKRLGAPPRSDAARSSWLNEVRTVAAYRDRYRVDGRSALGEVRHTAQKFDAARARQAIRRARAIADNTRHTQNGGDLSIDRQRRAIV</sequence>
<evidence type="ECO:0000259" key="2">
    <source>
        <dbReference type="SMART" id="SM00382"/>
    </source>
</evidence>
<dbReference type="Gene3D" id="3.40.50.300">
    <property type="entry name" value="P-loop containing nucleotide triphosphate hydrolases"/>
    <property type="match status" value="2"/>
</dbReference>
<evidence type="ECO:0000313" key="3">
    <source>
        <dbReference type="EMBL" id="SFB38462.1"/>
    </source>
</evidence>
<dbReference type="NCBIfam" id="NF041492">
    <property type="entry name" value="MobF"/>
    <property type="match status" value="1"/>
</dbReference>
<reference evidence="3" key="1">
    <citation type="submission" date="2016-10" db="EMBL/GenBank/DDBJ databases">
        <authorList>
            <person name="de Groot N.N."/>
        </authorList>
    </citation>
    <scope>NUCLEOTIDE SEQUENCE [LARGE SCALE GENOMIC DNA]</scope>
    <source>
        <strain evidence="3">CGMCC 1.10697</strain>
    </source>
</reference>
<dbReference type="Gene3D" id="2.30.30.940">
    <property type="match status" value="1"/>
</dbReference>
<proteinExistence type="predicted"/>
<dbReference type="AlphaFoldDB" id="A0A1I1ALS4"/>
<organism evidence="3 4">
    <name type="scientific">Nocardioides alpinus</name>
    <dbReference type="NCBI Taxonomy" id="748909"/>
    <lineage>
        <taxon>Bacteria</taxon>
        <taxon>Bacillati</taxon>
        <taxon>Actinomycetota</taxon>
        <taxon>Actinomycetes</taxon>
        <taxon>Propionibacteriales</taxon>
        <taxon>Nocardioidaceae</taxon>
        <taxon>Nocardioides</taxon>
    </lineage>
</organism>
<protein>
    <submittedName>
        <fullName evidence="3">Conjugative relaxase domain-containing protein, TrwC/TraI family</fullName>
    </submittedName>
</protein>
<evidence type="ECO:0000313" key="4">
    <source>
        <dbReference type="Proteomes" id="UP000199113"/>
    </source>
</evidence>
<dbReference type="Proteomes" id="UP000199113">
    <property type="component" value="Unassembled WGS sequence"/>
</dbReference>
<dbReference type="EMBL" id="FOKC01000009">
    <property type="protein sequence ID" value="SFB38462.1"/>
    <property type="molecule type" value="Genomic_DNA"/>
</dbReference>